<dbReference type="InterPro" id="IPR006047">
    <property type="entry name" value="GH13_cat_dom"/>
</dbReference>
<dbReference type="EC" id="3.2.1.10" evidence="5"/>
<dbReference type="OrthoDB" id="9805159at2"/>
<dbReference type="Proteomes" id="UP000028640">
    <property type="component" value="Unassembled WGS sequence"/>
</dbReference>
<accession>A0A085GFL1</accession>
<dbReference type="GO" id="GO:0004558">
    <property type="term" value="F:alpha-1,4-glucosidase activity"/>
    <property type="evidence" value="ECO:0007669"/>
    <property type="project" value="UniProtKB-EC"/>
</dbReference>
<reference evidence="5 6" key="1">
    <citation type="submission" date="2014-05" db="EMBL/GenBank/DDBJ databases">
        <title>ATOL: Assembling a taxonomically balanced genome-scale reconstruction of the evolutionary history of the Enterobacteriaceae.</title>
        <authorList>
            <person name="Plunkett G.III."/>
            <person name="Neeno-Eckwall E.C."/>
            <person name="Glasner J.D."/>
            <person name="Perna N.T."/>
        </authorList>
    </citation>
    <scope>NUCLEOTIDE SEQUENCE [LARGE SCALE GENOMIC DNA]</scope>
    <source>
        <strain evidence="5 6">ATCC 33852</strain>
    </source>
</reference>
<keyword evidence="5" id="KW-0378">Hydrolase</keyword>
<feature type="signal peptide" evidence="3">
    <location>
        <begin position="1"/>
        <end position="23"/>
    </location>
</feature>
<feature type="chain" id="PRO_5001791109" evidence="3">
    <location>
        <begin position="24"/>
        <end position="575"/>
    </location>
</feature>
<keyword evidence="6" id="KW-1185">Reference proteome</keyword>
<comment type="caution">
    <text evidence="5">The sequence shown here is derived from an EMBL/GenBank/DDBJ whole genome shotgun (WGS) entry which is preliminary data.</text>
</comment>
<dbReference type="PANTHER" id="PTHR10357">
    <property type="entry name" value="ALPHA-AMYLASE FAMILY MEMBER"/>
    <property type="match status" value="1"/>
</dbReference>
<dbReference type="GO" id="GO:0009313">
    <property type="term" value="P:oligosaccharide catabolic process"/>
    <property type="evidence" value="ECO:0007669"/>
    <property type="project" value="TreeGrafter"/>
</dbReference>
<dbReference type="SMART" id="SM00642">
    <property type="entry name" value="Aamy"/>
    <property type="match status" value="1"/>
</dbReference>
<comment type="similarity">
    <text evidence="1">Belongs to the glycosyl hydrolase 13 family.</text>
</comment>
<dbReference type="EC" id="3.2.1.20" evidence="5"/>
<feature type="compositionally biased region" description="Polar residues" evidence="2">
    <location>
        <begin position="415"/>
        <end position="430"/>
    </location>
</feature>
<dbReference type="InterPro" id="IPR045857">
    <property type="entry name" value="O16G_dom_2"/>
</dbReference>
<evidence type="ECO:0000256" key="2">
    <source>
        <dbReference type="SAM" id="MobiDB-lite"/>
    </source>
</evidence>
<dbReference type="RefSeq" id="WP_034790176.1">
    <property type="nucleotide sequence ID" value="NZ_JMPJ01000041.1"/>
</dbReference>
<feature type="region of interest" description="Disordered" evidence="2">
    <location>
        <begin position="415"/>
        <end position="434"/>
    </location>
</feature>
<dbReference type="InterPro" id="IPR017853">
    <property type="entry name" value="GH"/>
</dbReference>
<dbReference type="SUPFAM" id="SSF51011">
    <property type="entry name" value="Glycosyl hydrolase domain"/>
    <property type="match status" value="1"/>
</dbReference>
<dbReference type="AlphaFoldDB" id="A0A085GFL1"/>
<dbReference type="GeneID" id="78379880"/>
<dbReference type="PANTHER" id="PTHR10357:SF179">
    <property type="entry name" value="NEUTRAL AND BASIC AMINO ACID TRANSPORT PROTEIN RBAT"/>
    <property type="match status" value="1"/>
</dbReference>
<protein>
    <submittedName>
        <fullName evidence="5">Maltodextrin glucosidase</fullName>
        <ecNumber evidence="5">3.2.1.10</ecNumber>
        <ecNumber evidence="5">3.2.1.20</ecNumber>
    </submittedName>
</protein>
<dbReference type="eggNOG" id="COG0366">
    <property type="taxonomic scope" value="Bacteria"/>
</dbReference>
<dbReference type="GO" id="GO:0004556">
    <property type="term" value="F:alpha-amylase activity"/>
    <property type="evidence" value="ECO:0007669"/>
    <property type="project" value="TreeGrafter"/>
</dbReference>
<dbReference type="Gene3D" id="3.20.20.80">
    <property type="entry name" value="Glycosidases"/>
    <property type="match status" value="2"/>
</dbReference>
<keyword evidence="5" id="KW-0326">Glycosidase</keyword>
<dbReference type="Gene3D" id="3.90.400.10">
    <property type="entry name" value="Oligo-1,6-glucosidase, Domain 2"/>
    <property type="match status" value="1"/>
</dbReference>
<name>A0A085GFL1_EWIA3</name>
<dbReference type="Pfam" id="PF00128">
    <property type="entry name" value="Alpha-amylase"/>
    <property type="match status" value="1"/>
</dbReference>
<evidence type="ECO:0000256" key="3">
    <source>
        <dbReference type="SAM" id="SignalP"/>
    </source>
</evidence>
<dbReference type="GO" id="GO:0004574">
    <property type="term" value="F:oligo-1,6-glucosidase activity"/>
    <property type="evidence" value="ECO:0007669"/>
    <property type="project" value="UniProtKB-EC"/>
</dbReference>
<evidence type="ECO:0000256" key="1">
    <source>
        <dbReference type="ARBA" id="ARBA00008061"/>
    </source>
</evidence>
<evidence type="ECO:0000313" key="5">
    <source>
        <dbReference type="EMBL" id="KFC82506.1"/>
    </source>
</evidence>
<sequence>MKKHSIAIFTALAVAAISGQAQAKNDAPEWVSKAVFYQIYPSSFKDSNGDGVGDIQGVIDKLDYIKSIGVNTLWFNPMFSSEFKDGGYDITDFYSIDKRFGTNADFKRLVEEAHKRGLRVCLDLVAGHTSDQNAWFLASKKGPDQRYSDYYIWPDRIPDDVKGKEKDQISGVIGEDSFVKTDSGRSPFYIKNYYDSQPALNYGYANPNPQHAWEQPIDAPGPMAVRREIENIIAFWMDKGADGFRVDMASSVVKNDPGKLASIKVWQDISSWYKAKYPEGVLISEWSNPKESSAAGFNIDFMMHTGKYNFSSLFFNKVGGEFEPQVSYFAKQGKGQIKEWYDLYTEQYNATKGKSYISLPTGNHDIQRLNAGDRNTLDQLKVTMTFFLTMPGTPFIYYGDEIGMKFQTGLWNKEGSQGRATKNRAGSRTPMQWDDSKNAGFSTADYWNLYLPVDKDVNRPTVAKEDKDPASLLNYTRQLLTLRKDSPALSADGDWKLVSDVNQPYPMVYLRSSGDDRYLVVLNPSEQPRDVSVAALKVKTAKLMAGDNTQGSYKPGDQNDAIHAGAISAQVYKLD</sequence>
<dbReference type="EMBL" id="JMPJ01000041">
    <property type="protein sequence ID" value="KFC82506.1"/>
    <property type="molecule type" value="Genomic_DNA"/>
</dbReference>
<feature type="domain" description="Glycosyl hydrolase family 13 catalytic" evidence="4">
    <location>
        <begin position="38"/>
        <end position="428"/>
    </location>
</feature>
<gene>
    <name evidence="5" type="ORF">GEAM_1533</name>
</gene>
<organism evidence="5 6">
    <name type="scientific">Ewingella americana (strain ATCC 33852 / DSM 4580 / CCUG 14506 / JCM 5911 / LMG 7869 / NCTC 12157 / CDC 1468-78)</name>
    <dbReference type="NCBI Taxonomy" id="910964"/>
    <lineage>
        <taxon>Bacteria</taxon>
        <taxon>Pseudomonadati</taxon>
        <taxon>Pseudomonadota</taxon>
        <taxon>Gammaproteobacteria</taxon>
        <taxon>Enterobacterales</taxon>
        <taxon>Yersiniaceae</taxon>
        <taxon>Ewingella</taxon>
    </lineage>
</organism>
<keyword evidence="3" id="KW-0732">Signal</keyword>
<dbReference type="SUPFAM" id="SSF51445">
    <property type="entry name" value="(Trans)glycosidases"/>
    <property type="match status" value="1"/>
</dbReference>
<dbReference type="STRING" id="910964.GEAM_1533"/>
<evidence type="ECO:0000259" key="4">
    <source>
        <dbReference type="SMART" id="SM00642"/>
    </source>
</evidence>
<evidence type="ECO:0000313" key="6">
    <source>
        <dbReference type="Proteomes" id="UP000028640"/>
    </source>
</evidence>
<proteinExistence type="inferred from homology"/>